<comment type="caution">
    <text evidence="1">The sequence shown here is derived from an EMBL/GenBank/DDBJ whole genome shotgun (WGS) entry which is preliminary data.</text>
</comment>
<dbReference type="Gene3D" id="3.40.50.2000">
    <property type="entry name" value="Glycogen Phosphorylase B"/>
    <property type="match status" value="1"/>
</dbReference>
<gene>
    <name evidence="1" type="ORF">COO92_01600</name>
</gene>
<evidence type="ECO:0008006" key="3">
    <source>
        <dbReference type="Google" id="ProtNLM"/>
    </source>
</evidence>
<keyword evidence="2" id="KW-1185">Reference proteome</keyword>
<dbReference type="AlphaFoldDB" id="A0A2N3LB56"/>
<proteinExistence type="predicted"/>
<evidence type="ECO:0000313" key="2">
    <source>
        <dbReference type="Proteomes" id="UP000233332"/>
    </source>
</evidence>
<organism evidence="1 2">
    <name type="scientific">Thalassospira lohafexi</name>
    <dbReference type="NCBI Taxonomy" id="744227"/>
    <lineage>
        <taxon>Bacteria</taxon>
        <taxon>Pseudomonadati</taxon>
        <taxon>Pseudomonadota</taxon>
        <taxon>Alphaproteobacteria</taxon>
        <taxon>Rhodospirillales</taxon>
        <taxon>Thalassospiraceae</taxon>
        <taxon>Thalassospira</taxon>
    </lineage>
</organism>
<protein>
    <recommendedName>
        <fullName evidence="3">Glycosyl transferase family 1 domain-containing protein</fullName>
    </recommendedName>
</protein>
<sequence>MQERKVLECADCLVFPTEGLRDHFTNNDFALNAKSAILPHSFDASLYARKKSPEKSFGSSVTLRLFGSFYGARTPDALFSAINRLNLESQINITLEVFGAWHPSYAELEDQSGGRKKKHVRYMGQVPHLDALREMQDADLLVVVDAPGKGSSFYLPSKLVDYLGSGTPILSLCRSGVVCDITRKAGGIVADPSDVYGISEAIRNWLNARERQHSPSALTLSNYEASCVGRKFRDLVGCLLDEKVSKK</sequence>
<evidence type="ECO:0000313" key="1">
    <source>
        <dbReference type="EMBL" id="PKR60093.1"/>
    </source>
</evidence>
<accession>A0A2N3LB56</accession>
<name>A0A2N3LB56_9PROT</name>
<dbReference type="EMBL" id="NXGX01000001">
    <property type="protein sequence ID" value="PKR60093.1"/>
    <property type="molecule type" value="Genomic_DNA"/>
</dbReference>
<dbReference type="Proteomes" id="UP000233332">
    <property type="component" value="Unassembled WGS sequence"/>
</dbReference>
<dbReference type="Pfam" id="PF13692">
    <property type="entry name" value="Glyco_trans_1_4"/>
    <property type="match status" value="1"/>
</dbReference>
<dbReference type="SUPFAM" id="SSF53756">
    <property type="entry name" value="UDP-Glycosyltransferase/glycogen phosphorylase"/>
    <property type="match status" value="1"/>
</dbReference>
<reference evidence="1 2" key="1">
    <citation type="submission" date="2017-09" db="EMBL/GenBank/DDBJ databases">
        <title>Biodiversity and function of Thalassospira species in the particle-attached aromatic-hydrocarbon-degrading consortia from the surface seawater of the China South Sea.</title>
        <authorList>
            <person name="Dong C."/>
            <person name="Lai Q."/>
            <person name="Shao Z."/>
        </authorList>
    </citation>
    <scope>NUCLEOTIDE SEQUENCE [LARGE SCALE GENOMIC DNA]</scope>
    <source>
        <strain evidence="1 2">139Z-12</strain>
    </source>
</reference>